<evidence type="ECO:0000313" key="1">
    <source>
        <dbReference type="EMBL" id="MES5148516.1"/>
    </source>
</evidence>
<name>A0A135Z4D2_9LACO</name>
<dbReference type="Proteomes" id="UP001434419">
    <property type="component" value="Unassembled WGS sequence"/>
</dbReference>
<dbReference type="AlphaFoldDB" id="A0A135Z4D2"/>
<evidence type="ECO:0000313" key="4">
    <source>
        <dbReference type="Proteomes" id="UP001434419"/>
    </source>
</evidence>
<protein>
    <submittedName>
        <fullName evidence="2">Uncharacterized protein</fullName>
    </submittedName>
</protein>
<dbReference type="RefSeq" id="WP_060462923.1">
    <property type="nucleotide sequence ID" value="NZ_CP083390.1"/>
</dbReference>
<dbReference type="Proteomes" id="UP000295195">
    <property type="component" value="Unassembled WGS sequence"/>
</dbReference>
<proteinExistence type="predicted"/>
<evidence type="ECO:0000313" key="3">
    <source>
        <dbReference type="Proteomes" id="UP000295195"/>
    </source>
</evidence>
<reference evidence="1" key="2">
    <citation type="submission" date="2024-06" db="EMBL/GenBank/DDBJ databases">
        <title>Vaginal Lactobacillus fatty acid response mechanisms reveal a metabolite-targeted strategy for bacterial vaginosis treatment.</title>
        <authorList>
            <person name="Zhu M."/>
            <person name="Blainey P.C."/>
            <person name="Bloom S.M."/>
            <person name="Kwon D.S."/>
        </authorList>
    </citation>
    <scope>NUCLEOTIDE SEQUENCE</scope>
    <source>
        <strain evidence="1">194_F1_1</strain>
    </source>
</reference>
<accession>A0A135Z4D2</accession>
<organism evidence="2 3">
    <name type="scientific">Lactobacillus crispatus</name>
    <dbReference type="NCBI Taxonomy" id="47770"/>
    <lineage>
        <taxon>Bacteria</taxon>
        <taxon>Bacillati</taxon>
        <taxon>Bacillota</taxon>
        <taxon>Bacilli</taxon>
        <taxon>Lactobacillales</taxon>
        <taxon>Lactobacillaceae</taxon>
        <taxon>Lactobacillus</taxon>
    </lineage>
</organism>
<comment type="caution">
    <text evidence="2">The sequence shown here is derived from an EMBL/GenBank/DDBJ whole genome shotgun (WGS) entry which is preliminary data.</text>
</comment>
<keyword evidence="4" id="KW-1185">Reference proteome</keyword>
<reference evidence="2 3" key="1">
    <citation type="submission" date="2017-06" db="EMBL/GenBank/DDBJ databases">
        <authorList>
            <person name="Swanenburg J."/>
            <person name="Kort R."/>
        </authorList>
    </citation>
    <scope>NUCLEOTIDE SEQUENCE [LARGE SCALE GENOMIC DNA]</scope>
    <source>
        <strain evidence="2 3">RL05</strain>
    </source>
</reference>
<sequence>MIKKIDRTKAIKDFKNEIYNLLIARKITPSVANHLIRDNASLIEAWIGKDNQPITTSAMVARMLVSKERITFKDQLNL</sequence>
<gene>
    <name evidence="1" type="ORF">ABVC42_00890</name>
    <name evidence="2" type="ORF">CEE75_11820</name>
</gene>
<dbReference type="EMBL" id="NKLP01000245">
    <property type="protein sequence ID" value="TDN29060.1"/>
    <property type="molecule type" value="Genomic_DNA"/>
</dbReference>
<dbReference type="EMBL" id="JBETVU010000007">
    <property type="protein sequence ID" value="MES5148516.1"/>
    <property type="molecule type" value="Genomic_DNA"/>
</dbReference>
<evidence type="ECO:0000313" key="2">
    <source>
        <dbReference type="EMBL" id="TDN29060.1"/>
    </source>
</evidence>